<dbReference type="InterPro" id="IPR009057">
    <property type="entry name" value="Homeodomain-like_sf"/>
</dbReference>
<feature type="DNA-binding region" description="H-T-H motif" evidence="2">
    <location>
        <begin position="29"/>
        <end position="48"/>
    </location>
</feature>
<protein>
    <submittedName>
        <fullName evidence="4">Transcriptional regulator, TetR family</fullName>
    </submittedName>
</protein>
<reference evidence="5" key="1">
    <citation type="submission" date="2016-10" db="EMBL/GenBank/DDBJ databases">
        <authorList>
            <person name="Varghese N."/>
            <person name="Submissions S."/>
        </authorList>
    </citation>
    <scope>NUCLEOTIDE SEQUENCE [LARGE SCALE GENOMIC DNA]</scope>
    <source>
        <strain evidence="5">DSM 25329</strain>
    </source>
</reference>
<dbReference type="PRINTS" id="PR00455">
    <property type="entry name" value="HTHTETR"/>
</dbReference>
<dbReference type="STRING" id="659014.SAMN04487996_11042"/>
<dbReference type="InterPro" id="IPR001647">
    <property type="entry name" value="HTH_TetR"/>
</dbReference>
<feature type="domain" description="HTH tetR-type" evidence="3">
    <location>
        <begin position="6"/>
        <end position="66"/>
    </location>
</feature>
<dbReference type="OrthoDB" id="6430772at2"/>
<evidence type="ECO:0000256" key="1">
    <source>
        <dbReference type="ARBA" id="ARBA00023125"/>
    </source>
</evidence>
<gene>
    <name evidence="4" type="ORF">SAMN04487996_11042</name>
</gene>
<dbReference type="PANTHER" id="PTHR30055">
    <property type="entry name" value="HTH-TYPE TRANSCRIPTIONAL REGULATOR RUTR"/>
    <property type="match status" value="1"/>
</dbReference>
<evidence type="ECO:0000259" key="3">
    <source>
        <dbReference type="PROSITE" id="PS50977"/>
    </source>
</evidence>
<dbReference type="Pfam" id="PF00440">
    <property type="entry name" value="TetR_N"/>
    <property type="match status" value="1"/>
</dbReference>
<dbReference type="GO" id="GO:0003677">
    <property type="term" value="F:DNA binding"/>
    <property type="evidence" value="ECO:0007669"/>
    <property type="project" value="UniProtKB-UniRule"/>
</dbReference>
<organism evidence="4 5">
    <name type="scientific">Dyadobacter soli</name>
    <dbReference type="NCBI Taxonomy" id="659014"/>
    <lineage>
        <taxon>Bacteria</taxon>
        <taxon>Pseudomonadati</taxon>
        <taxon>Bacteroidota</taxon>
        <taxon>Cytophagia</taxon>
        <taxon>Cytophagales</taxon>
        <taxon>Spirosomataceae</taxon>
        <taxon>Dyadobacter</taxon>
    </lineage>
</organism>
<proteinExistence type="predicted"/>
<dbReference type="InterPro" id="IPR050109">
    <property type="entry name" value="HTH-type_TetR-like_transc_reg"/>
</dbReference>
<accession>A0A1G7K801</accession>
<sequence length="195" mass="22674">MRIRDANKEAQIREKAIELIVNHGFDGLSMHKLAKAAGVSVATIYIYFKDREDLIQQVYTDESRKMTEATLLNFDPDAHFDEGLKRQWINRMTYCLENPYSMTFMEQVKHSPLVERSTVDTRFLQAMQRFVHNAIDRREIVPLPVEIYWSIAFAPLYQLVKFHIAGKSMPGRPPFVFDEEKINLTLGLVLKALKP</sequence>
<keyword evidence="5" id="KW-1185">Reference proteome</keyword>
<dbReference type="PROSITE" id="PS50977">
    <property type="entry name" value="HTH_TETR_2"/>
    <property type="match status" value="1"/>
</dbReference>
<dbReference type="SUPFAM" id="SSF46689">
    <property type="entry name" value="Homeodomain-like"/>
    <property type="match status" value="1"/>
</dbReference>
<dbReference type="Proteomes" id="UP000198748">
    <property type="component" value="Unassembled WGS sequence"/>
</dbReference>
<evidence type="ECO:0000313" key="4">
    <source>
        <dbReference type="EMBL" id="SDF33302.1"/>
    </source>
</evidence>
<dbReference type="AlphaFoldDB" id="A0A1G7K801"/>
<name>A0A1G7K801_9BACT</name>
<dbReference type="Gene3D" id="1.10.357.10">
    <property type="entry name" value="Tetracycline Repressor, domain 2"/>
    <property type="match status" value="1"/>
</dbReference>
<dbReference type="EMBL" id="FNAN01000010">
    <property type="protein sequence ID" value="SDF33302.1"/>
    <property type="molecule type" value="Genomic_DNA"/>
</dbReference>
<dbReference type="RefSeq" id="WP_090152539.1">
    <property type="nucleotide sequence ID" value="NZ_FNAN01000010.1"/>
</dbReference>
<evidence type="ECO:0000313" key="5">
    <source>
        <dbReference type="Proteomes" id="UP000198748"/>
    </source>
</evidence>
<evidence type="ECO:0000256" key="2">
    <source>
        <dbReference type="PROSITE-ProRule" id="PRU00335"/>
    </source>
</evidence>
<keyword evidence="1 2" id="KW-0238">DNA-binding</keyword>